<evidence type="ECO:0000256" key="2">
    <source>
        <dbReference type="SAM" id="SignalP"/>
    </source>
</evidence>
<gene>
    <name evidence="3" type="ORF">VSP0166_LOCUS5761</name>
</gene>
<name>A0A7S4MBV8_9EUKA</name>
<feature type="signal peptide" evidence="2">
    <location>
        <begin position="1"/>
        <end position="20"/>
    </location>
</feature>
<evidence type="ECO:0000313" key="3">
    <source>
        <dbReference type="EMBL" id="CAE2212481.1"/>
    </source>
</evidence>
<keyword evidence="2" id="KW-0732">Signal</keyword>
<feature type="chain" id="PRO_5031085211" evidence="2">
    <location>
        <begin position="21"/>
        <end position="116"/>
    </location>
</feature>
<dbReference type="AlphaFoldDB" id="A0A7S4MBV8"/>
<accession>A0A7S4MBV8</accession>
<protein>
    <submittedName>
        <fullName evidence="3">Uncharacterized protein</fullName>
    </submittedName>
</protein>
<evidence type="ECO:0000256" key="1">
    <source>
        <dbReference type="SAM" id="MobiDB-lite"/>
    </source>
</evidence>
<dbReference type="EMBL" id="HBKP01008061">
    <property type="protein sequence ID" value="CAE2212481.1"/>
    <property type="molecule type" value="Transcribed_RNA"/>
</dbReference>
<proteinExistence type="predicted"/>
<reference evidence="3" key="1">
    <citation type="submission" date="2021-01" db="EMBL/GenBank/DDBJ databases">
        <authorList>
            <person name="Corre E."/>
            <person name="Pelletier E."/>
            <person name="Niang G."/>
            <person name="Scheremetjew M."/>
            <person name="Finn R."/>
            <person name="Kale V."/>
            <person name="Holt S."/>
            <person name="Cochrane G."/>
            <person name="Meng A."/>
            <person name="Brown T."/>
            <person name="Cohen L."/>
        </authorList>
    </citation>
    <scope>NUCLEOTIDE SEQUENCE</scope>
    <source>
        <strain evidence="3">DIVA3 518/3/11/1/6</strain>
    </source>
</reference>
<organism evidence="3">
    <name type="scientific">Vannella robusta</name>
    <dbReference type="NCBI Taxonomy" id="1487602"/>
    <lineage>
        <taxon>Eukaryota</taxon>
        <taxon>Amoebozoa</taxon>
        <taxon>Discosea</taxon>
        <taxon>Flabellinia</taxon>
        <taxon>Vannellidae</taxon>
        <taxon>Vannella</taxon>
    </lineage>
</organism>
<feature type="region of interest" description="Disordered" evidence="1">
    <location>
        <begin position="38"/>
        <end position="57"/>
    </location>
</feature>
<sequence length="116" mass="12687">MSRTILLLALLFAVLAVTFAAPINKQLRRLQQAEDDGLQFADDDEGEADDDVANADDDYFFGDDDLSLIRDDDDGQDDDDLIVSFPPNTSDYETHGTASITGPAILVISLIAMIMF</sequence>